<dbReference type="GO" id="GO:0016020">
    <property type="term" value="C:membrane"/>
    <property type="evidence" value="ECO:0007669"/>
    <property type="project" value="InterPro"/>
</dbReference>
<feature type="domain" description="SLH" evidence="3">
    <location>
        <begin position="84"/>
        <end position="148"/>
    </location>
</feature>
<dbReference type="Proteomes" id="UP000516013">
    <property type="component" value="Chromosome"/>
</dbReference>
<comment type="similarity">
    <text evidence="1 2">Belongs to the OprB family.</text>
</comment>
<gene>
    <name evidence="4" type="ORF">IAR63_10415</name>
</gene>
<dbReference type="InterPro" id="IPR001119">
    <property type="entry name" value="SLH_dom"/>
</dbReference>
<dbReference type="Gene3D" id="2.40.160.180">
    <property type="entry name" value="Carbohydrate-selective porin OprB"/>
    <property type="match status" value="1"/>
</dbReference>
<dbReference type="EMBL" id="CP060822">
    <property type="protein sequence ID" value="QNP31222.1"/>
    <property type="molecule type" value="Genomic_DNA"/>
</dbReference>
<sequence>MPKAVWNYGLFVSAISNGFFLLSLTANASEVSNVSDIHAKEKISSNGDKAITISETDKLLSTTPSQQNSTNQGNQNNELAQVTSVSQFSDVQPTDWVFQALQSLVERYNVIGGYPDGTFRGNRTLTRYEFASALNTTLIRIEELIATSTANSVSQEDLATLDKLQKQFASELSILKGRVDKIESRTAKVEANSFSTTTKLVGDAILVVGDTFGKRANTTTPLPKDETNTFFAHRTRLTLQTSFNSKDLLVTQLVANGNIPNLNSSTGTHTTRFTFEPVTTGGDGVSLAQLHYRFPLGGKTTVWVGTVGLQPAVFTPTLNPSVGGFNGAPSRFATFNPTIYRPGFEGAGAAISYKFNNQIQLNAGYIGDNLNASNPGVGLFTGSFLSLAQLTISPSRQADIGLTYVRKYYIADSGRNLTGGTGSANAFRPFGDKPAFSADNLGFQFNWKASSRFALSGWFGYTKAHQESGDKNNATIINGALATTLLDLGKKGNIGGFVIGVPPKAISNTIANRQDNSTSLHLEAFYTHRINNNVSITPAIYVIDNPDHSSANGAIWVGSVRTGITF</sequence>
<proteinExistence type="inferred from homology"/>
<evidence type="ECO:0000313" key="5">
    <source>
        <dbReference type="Proteomes" id="UP000516013"/>
    </source>
</evidence>
<dbReference type="KEGG" id="ccur:IAR63_10415"/>
<name>A0A7H0F5A6_9CYAN</name>
<dbReference type="GO" id="GO:0015288">
    <property type="term" value="F:porin activity"/>
    <property type="evidence" value="ECO:0007669"/>
    <property type="project" value="InterPro"/>
</dbReference>
<evidence type="ECO:0000259" key="3">
    <source>
        <dbReference type="PROSITE" id="PS51272"/>
    </source>
</evidence>
<accession>A0A7H0F5A6</accession>
<dbReference type="PANTHER" id="PTHR43308:SF1">
    <property type="entry name" value="OUTER MEMBRANE PROTEIN ALPHA"/>
    <property type="match status" value="1"/>
</dbReference>
<dbReference type="GO" id="GO:0008643">
    <property type="term" value="P:carbohydrate transport"/>
    <property type="evidence" value="ECO:0007669"/>
    <property type="project" value="InterPro"/>
</dbReference>
<keyword evidence="2" id="KW-0732">Signal</keyword>
<dbReference type="PROSITE" id="PS51272">
    <property type="entry name" value="SLH"/>
    <property type="match status" value="1"/>
</dbReference>
<evidence type="ECO:0000313" key="4">
    <source>
        <dbReference type="EMBL" id="QNP31222.1"/>
    </source>
</evidence>
<evidence type="ECO:0000256" key="1">
    <source>
        <dbReference type="ARBA" id="ARBA00008769"/>
    </source>
</evidence>
<keyword evidence="5" id="KW-1185">Reference proteome</keyword>
<dbReference type="Pfam" id="PF00395">
    <property type="entry name" value="SLH"/>
    <property type="match status" value="1"/>
</dbReference>
<protein>
    <submittedName>
        <fullName evidence="4">Carbohydrate porin</fullName>
    </submittedName>
</protein>
<reference evidence="4 5" key="1">
    <citation type="submission" date="2020-08" db="EMBL/GenBank/DDBJ databases">
        <title>Complete genome sequence of Raphidiopsis curvispora isolated from drinking water reservoir in South Korea.</title>
        <authorList>
            <person name="Jeong J."/>
        </authorList>
    </citation>
    <scope>NUCLEOTIDE SEQUENCE [LARGE SCALE GENOMIC DNA]</scope>
    <source>
        <strain evidence="4 5">GIHE-G1</strain>
    </source>
</reference>
<evidence type="ECO:0000256" key="2">
    <source>
        <dbReference type="RuleBase" id="RU363072"/>
    </source>
</evidence>
<dbReference type="InterPro" id="IPR051465">
    <property type="entry name" value="Cell_Envelope_Struct_Comp"/>
</dbReference>
<organism evidence="4 5">
    <name type="scientific">Cylindrospermopsis curvispora GIHE-G1</name>
    <dbReference type="NCBI Taxonomy" id="2666332"/>
    <lineage>
        <taxon>Bacteria</taxon>
        <taxon>Bacillati</taxon>
        <taxon>Cyanobacteriota</taxon>
        <taxon>Cyanophyceae</taxon>
        <taxon>Nostocales</taxon>
        <taxon>Aphanizomenonaceae</taxon>
        <taxon>Cylindrospermopsis</taxon>
    </lineage>
</organism>
<feature type="chain" id="PRO_5029031824" evidence="2">
    <location>
        <begin position="29"/>
        <end position="566"/>
    </location>
</feature>
<dbReference type="PANTHER" id="PTHR43308">
    <property type="entry name" value="OUTER MEMBRANE PROTEIN ALPHA-RELATED"/>
    <property type="match status" value="1"/>
</dbReference>
<dbReference type="NCBIfam" id="NF033921">
    <property type="entry name" value="por_somb"/>
    <property type="match status" value="1"/>
</dbReference>
<dbReference type="InterPro" id="IPR038673">
    <property type="entry name" value="OprB_sf"/>
</dbReference>
<dbReference type="InterPro" id="IPR007049">
    <property type="entry name" value="Carb-sel_porin_OprB"/>
</dbReference>
<dbReference type="InterPro" id="IPR047684">
    <property type="entry name" value="Por_som-like"/>
</dbReference>
<dbReference type="Pfam" id="PF04966">
    <property type="entry name" value="OprB"/>
    <property type="match status" value="1"/>
</dbReference>
<feature type="signal peptide" evidence="2">
    <location>
        <begin position="1"/>
        <end position="28"/>
    </location>
</feature>
<dbReference type="AlphaFoldDB" id="A0A7H0F5A6"/>